<protein>
    <recommendedName>
        <fullName evidence="2">RING-type E3 ubiquitin transferase</fullName>
        <ecNumber evidence="2">2.3.2.27</ecNumber>
    </recommendedName>
</protein>
<dbReference type="Gene3D" id="3.30.40.10">
    <property type="entry name" value="Zinc/RING finger domain, C3HC4 (zinc finger)"/>
    <property type="match status" value="1"/>
</dbReference>
<gene>
    <name evidence="12" type="ORF">SNE40_021775</name>
</gene>
<evidence type="ECO:0000256" key="2">
    <source>
        <dbReference type="ARBA" id="ARBA00012483"/>
    </source>
</evidence>
<comment type="catalytic activity">
    <reaction evidence="1">
        <text>S-ubiquitinyl-[E2 ubiquitin-conjugating enzyme]-L-cysteine + [acceptor protein]-L-lysine = [E2 ubiquitin-conjugating enzyme]-L-cysteine + N(6)-ubiquitinyl-[acceptor protein]-L-lysine.</text>
        <dbReference type="EC" id="2.3.2.27"/>
    </reaction>
</comment>
<dbReference type="CDD" id="cd16669">
    <property type="entry name" value="RING-H2_RNF181"/>
    <property type="match status" value="1"/>
</dbReference>
<evidence type="ECO:0000256" key="8">
    <source>
        <dbReference type="ARBA" id="ARBA00038197"/>
    </source>
</evidence>
<dbReference type="InterPro" id="IPR013083">
    <property type="entry name" value="Znf_RING/FYVE/PHD"/>
</dbReference>
<dbReference type="GO" id="GO:0016567">
    <property type="term" value="P:protein ubiquitination"/>
    <property type="evidence" value="ECO:0007669"/>
    <property type="project" value="UniProtKB-ARBA"/>
</dbReference>
<evidence type="ECO:0000256" key="10">
    <source>
        <dbReference type="SAM" id="MobiDB-lite"/>
    </source>
</evidence>
<evidence type="ECO:0000313" key="13">
    <source>
        <dbReference type="Proteomes" id="UP001347796"/>
    </source>
</evidence>
<dbReference type="Pfam" id="PF13639">
    <property type="entry name" value="zf-RING_2"/>
    <property type="match status" value="1"/>
</dbReference>
<comment type="caution">
    <text evidence="12">The sequence shown here is derived from an EMBL/GenBank/DDBJ whole genome shotgun (WGS) entry which is preliminary data.</text>
</comment>
<dbReference type="AlphaFoldDB" id="A0AAN8IY83"/>
<dbReference type="GO" id="GO:0006511">
    <property type="term" value="P:ubiquitin-dependent protein catabolic process"/>
    <property type="evidence" value="ECO:0007669"/>
    <property type="project" value="TreeGrafter"/>
</dbReference>
<dbReference type="PANTHER" id="PTHR45931:SF16">
    <property type="entry name" value="RING_U-BOX SUPERFAMILY PROTEIN"/>
    <property type="match status" value="1"/>
</dbReference>
<proteinExistence type="inferred from homology"/>
<sequence length="161" mass="18253">MASYFDEHDMSNGEGSAQPRPDQSLLLRILEMARLLQEEMDVEIVSDLGFMSVSGKAPPASKKVVEELETKLISPASACLGKQCAICLVSFVEEDETKVLPCNHQFHSVCIVTWLKQVNSCPICRYELPTDDPNYEEMRKHKARAKQREYEQETLHNSMFG</sequence>
<dbReference type="EC" id="2.3.2.27" evidence="2"/>
<feature type="compositionally biased region" description="Basic and acidic residues" evidence="10">
    <location>
        <begin position="1"/>
        <end position="11"/>
    </location>
</feature>
<reference evidence="12 13" key="1">
    <citation type="submission" date="2024-01" db="EMBL/GenBank/DDBJ databases">
        <title>The genome of the rayed Mediterranean limpet Patella caerulea (Linnaeus, 1758).</title>
        <authorList>
            <person name="Anh-Thu Weber A."/>
            <person name="Halstead-Nussloch G."/>
        </authorList>
    </citation>
    <scope>NUCLEOTIDE SEQUENCE [LARGE SCALE GENOMIC DNA]</scope>
    <source>
        <strain evidence="12">AATW-2023a</strain>
        <tissue evidence="12">Whole specimen</tissue>
    </source>
</reference>
<evidence type="ECO:0000256" key="7">
    <source>
        <dbReference type="ARBA" id="ARBA00022833"/>
    </source>
</evidence>
<evidence type="ECO:0000259" key="11">
    <source>
        <dbReference type="PROSITE" id="PS50089"/>
    </source>
</evidence>
<keyword evidence="7" id="KW-0862">Zinc</keyword>
<dbReference type="GO" id="GO:0005634">
    <property type="term" value="C:nucleus"/>
    <property type="evidence" value="ECO:0007669"/>
    <property type="project" value="TreeGrafter"/>
</dbReference>
<keyword evidence="6" id="KW-0833">Ubl conjugation pathway</keyword>
<evidence type="ECO:0000256" key="3">
    <source>
        <dbReference type="ARBA" id="ARBA00022679"/>
    </source>
</evidence>
<keyword evidence="3" id="KW-0808">Transferase</keyword>
<dbReference type="GO" id="GO:0008270">
    <property type="term" value="F:zinc ion binding"/>
    <property type="evidence" value="ECO:0007669"/>
    <property type="project" value="UniProtKB-KW"/>
</dbReference>
<evidence type="ECO:0000313" key="12">
    <source>
        <dbReference type="EMBL" id="KAK6167837.1"/>
    </source>
</evidence>
<dbReference type="InterPro" id="IPR001841">
    <property type="entry name" value="Znf_RING"/>
</dbReference>
<dbReference type="InterPro" id="IPR051834">
    <property type="entry name" value="RING_finger_E3_ligase"/>
</dbReference>
<dbReference type="PROSITE" id="PS50089">
    <property type="entry name" value="ZF_RING_2"/>
    <property type="match status" value="1"/>
</dbReference>
<dbReference type="GO" id="GO:0061630">
    <property type="term" value="F:ubiquitin protein ligase activity"/>
    <property type="evidence" value="ECO:0007669"/>
    <property type="project" value="UniProtKB-EC"/>
</dbReference>
<evidence type="ECO:0000256" key="4">
    <source>
        <dbReference type="ARBA" id="ARBA00022723"/>
    </source>
</evidence>
<evidence type="ECO:0000256" key="6">
    <source>
        <dbReference type="ARBA" id="ARBA00022786"/>
    </source>
</evidence>
<dbReference type="FunFam" id="3.30.40.10:FF:000127">
    <property type="entry name" value="E3 ubiquitin-protein ligase RNF181"/>
    <property type="match status" value="1"/>
</dbReference>
<name>A0AAN8IY83_PATCE</name>
<dbReference type="EMBL" id="JAZGQO010000018">
    <property type="protein sequence ID" value="KAK6167837.1"/>
    <property type="molecule type" value="Genomic_DNA"/>
</dbReference>
<feature type="region of interest" description="Disordered" evidence="10">
    <location>
        <begin position="1"/>
        <end position="20"/>
    </location>
</feature>
<dbReference type="PANTHER" id="PTHR45931">
    <property type="entry name" value="SI:CH211-59O9.10"/>
    <property type="match status" value="1"/>
</dbReference>
<feature type="domain" description="RING-type" evidence="11">
    <location>
        <begin position="84"/>
        <end position="125"/>
    </location>
</feature>
<keyword evidence="4" id="KW-0479">Metal-binding</keyword>
<keyword evidence="5 9" id="KW-0863">Zinc-finger</keyword>
<dbReference type="Proteomes" id="UP001347796">
    <property type="component" value="Unassembled WGS sequence"/>
</dbReference>
<evidence type="ECO:0000256" key="9">
    <source>
        <dbReference type="PROSITE-ProRule" id="PRU00175"/>
    </source>
</evidence>
<dbReference type="SUPFAM" id="SSF57850">
    <property type="entry name" value="RING/U-box"/>
    <property type="match status" value="1"/>
</dbReference>
<dbReference type="SMART" id="SM00184">
    <property type="entry name" value="RING"/>
    <property type="match status" value="1"/>
</dbReference>
<accession>A0AAN8IY83</accession>
<evidence type="ECO:0000256" key="5">
    <source>
        <dbReference type="ARBA" id="ARBA00022771"/>
    </source>
</evidence>
<evidence type="ECO:0000256" key="1">
    <source>
        <dbReference type="ARBA" id="ARBA00000900"/>
    </source>
</evidence>
<keyword evidence="13" id="KW-1185">Reference proteome</keyword>
<comment type="similarity">
    <text evidence="8">Belongs to the RNF181 family.</text>
</comment>
<organism evidence="12 13">
    <name type="scientific">Patella caerulea</name>
    <name type="common">Rayed Mediterranean limpet</name>
    <dbReference type="NCBI Taxonomy" id="87958"/>
    <lineage>
        <taxon>Eukaryota</taxon>
        <taxon>Metazoa</taxon>
        <taxon>Spiralia</taxon>
        <taxon>Lophotrochozoa</taxon>
        <taxon>Mollusca</taxon>
        <taxon>Gastropoda</taxon>
        <taxon>Patellogastropoda</taxon>
        <taxon>Patelloidea</taxon>
        <taxon>Patellidae</taxon>
        <taxon>Patella</taxon>
    </lineage>
</organism>